<proteinExistence type="inferred from homology"/>
<dbReference type="GO" id="GO:0005737">
    <property type="term" value="C:cytoplasm"/>
    <property type="evidence" value="ECO:0007669"/>
    <property type="project" value="TreeGrafter"/>
</dbReference>
<evidence type="ECO:0000256" key="4">
    <source>
        <dbReference type="ARBA" id="ARBA00016352"/>
    </source>
</evidence>
<dbReference type="SMART" id="SM00829">
    <property type="entry name" value="PKS_ER"/>
    <property type="match status" value="1"/>
</dbReference>
<comment type="catalytic activity">
    <reaction evidence="10">
        <text>a primary alcohol + NAD(+) = an aldehyde + NADH + H(+)</text>
        <dbReference type="Rhea" id="RHEA:10736"/>
        <dbReference type="ChEBI" id="CHEBI:15378"/>
        <dbReference type="ChEBI" id="CHEBI:15734"/>
        <dbReference type="ChEBI" id="CHEBI:17478"/>
        <dbReference type="ChEBI" id="CHEBI:57540"/>
        <dbReference type="ChEBI" id="CHEBI:57945"/>
        <dbReference type="EC" id="1.1.1.1"/>
    </reaction>
</comment>
<dbReference type="InterPro" id="IPR013154">
    <property type="entry name" value="ADH-like_N"/>
</dbReference>
<dbReference type="SUPFAM" id="SSF50129">
    <property type="entry name" value="GroES-like"/>
    <property type="match status" value="1"/>
</dbReference>
<dbReference type="GO" id="GO:0008270">
    <property type="term" value="F:zinc ion binding"/>
    <property type="evidence" value="ECO:0007669"/>
    <property type="project" value="InterPro"/>
</dbReference>
<gene>
    <name evidence="13" type="ORF">LF65_04358</name>
</gene>
<dbReference type="Proteomes" id="UP000031866">
    <property type="component" value="Chromosome"/>
</dbReference>
<protein>
    <recommendedName>
        <fullName evidence="4">Alcohol dehydrogenase</fullName>
        <ecNumber evidence="3">1.1.1.1</ecNumber>
    </recommendedName>
</protein>
<sequence length="316" mass="33580">MKLMKAIQVSKPGAAFELIQKEIPEPTKDQVRIKILACGVCHGDALVKEGGNYPGLSYPRIPGHEIIGVIDKIGSDVTGYKLGQRVAVGWPAGITYDGGFAEYMVTTSSELVSIPEELNEVEGAPLLCAGVTTFDALKNSGANPGDVVAIQGVGGLGHLAIQYAKNMGFKTVAISRGSDKKELSEKLGANIFIATEEQDAAKELQKLGGAKVILITAPSSKAVSELLSGLGFDGKIIIVAGISDPIEISPNQLLVGRQSIQGWLATDANARKDTINFSILTNVHSMVETFPLEQINSAYEKMMTAKVHFRAVLTME</sequence>
<dbReference type="STRING" id="1520.LF65_04358"/>
<keyword evidence="8" id="KW-0520">NAD</keyword>
<dbReference type="PANTHER" id="PTHR42940">
    <property type="entry name" value="ALCOHOL DEHYDROGENASE 1-RELATED"/>
    <property type="match status" value="1"/>
</dbReference>
<keyword evidence="5 11" id="KW-0479">Metal-binding</keyword>
<evidence type="ECO:0000256" key="1">
    <source>
        <dbReference type="ARBA" id="ARBA00001947"/>
    </source>
</evidence>
<evidence type="ECO:0000259" key="12">
    <source>
        <dbReference type="SMART" id="SM00829"/>
    </source>
</evidence>
<comment type="cofactor">
    <cofactor evidence="1 11">
        <name>Zn(2+)</name>
        <dbReference type="ChEBI" id="CHEBI:29105"/>
    </cofactor>
</comment>
<dbReference type="OrthoDB" id="9769198at2"/>
<dbReference type="PANTHER" id="PTHR42940:SF7">
    <property type="entry name" value="ALCOHOL DEHYDROGENASE-LIKE N-TERMINAL DOMAIN-CONTAINING PROTEIN"/>
    <property type="match status" value="1"/>
</dbReference>
<dbReference type="Gene3D" id="3.40.50.720">
    <property type="entry name" value="NAD(P)-binding Rossmann-like Domain"/>
    <property type="match status" value="1"/>
</dbReference>
<dbReference type="GO" id="GO:0004022">
    <property type="term" value="F:alcohol dehydrogenase (NAD+) activity"/>
    <property type="evidence" value="ECO:0007669"/>
    <property type="project" value="UniProtKB-EC"/>
</dbReference>
<evidence type="ECO:0000256" key="2">
    <source>
        <dbReference type="ARBA" id="ARBA00008072"/>
    </source>
</evidence>
<dbReference type="SUPFAM" id="SSF51735">
    <property type="entry name" value="NAD(P)-binding Rossmann-fold domains"/>
    <property type="match status" value="1"/>
</dbReference>
<evidence type="ECO:0000256" key="8">
    <source>
        <dbReference type="ARBA" id="ARBA00023027"/>
    </source>
</evidence>
<evidence type="ECO:0000256" key="11">
    <source>
        <dbReference type="RuleBase" id="RU361277"/>
    </source>
</evidence>
<dbReference type="EC" id="1.1.1.1" evidence="3"/>
<dbReference type="InterPro" id="IPR011032">
    <property type="entry name" value="GroES-like_sf"/>
</dbReference>
<accession>A0A0B5QS46</accession>
<comment type="catalytic activity">
    <reaction evidence="9">
        <text>a secondary alcohol + NAD(+) = a ketone + NADH + H(+)</text>
        <dbReference type="Rhea" id="RHEA:10740"/>
        <dbReference type="ChEBI" id="CHEBI:15378"/>
        <dbReference type="ChEBI" id="CHEBI:17087"/>
        <dbReference type="ChEBI" id="CHEBI:35681"/>
        <dbReference type="ChEBI" id="CHEBI:57540"/>
        <dbReference type="ChEBI" id="CHEBI:57945"/>
        <dbReference type="EC" id="1.1.1.1"/>
    </reaction>
</comment>
<organism evidence="13 14">
    <name type="scientific">Clostridium beijerinckii</name>
    <name type="common">Clostridium MP</name>
    <dbReference type="NCBI Taxonomy" id="1520"/>
    <lineage>
        <taxon>Bacteria</taxon>
        <taxon>Bacillati</taxon>
        <taxon>Bacillota</taxon>
        <taxon>Clostridia</taxon>
        <taxon>Eubacteriales</taxon>
        <taxon>Clostridiaceae</taxon>
        <taxon>Clostridium</taxon>
    </lineage>
</organism>
<dbReference type="FunFam" id="3.40.50.720:FF:000039">
    <property type="entry name" value="Alcohol dehydrogenase AdhP"/>
    <property type="match status" value="1"/>
</dbReference>
<evidence type="ECO:0000313" key="13">
    <source>
        <dbReference type="EMBL" id="AJH00898.1"/>
    </source>
</evidence>
<dbReference type="InterPro" id="IPR020843">
    <property type="entry name" value="ER"/>
</dbReference>
<dbReference type="KEGG" id="cbei:LF65_04358"/>
<dbReference type="Pfam" id="PF08240">
    <property type="entry name" value="ADH_N"/>
    <property type="match status" value="1"/>
</dbReference>
<name>A0A0B5QS46_CLOBE</name>
<dbReference type="RefSeq" id="WP_041898898.1">
    <property type="nucleotide sequence ID" value="NZ_CP010086.2"/>
</dbReference>
<reference evidence="14" key="1">
    <citation type="submission" date="2014-12" db="EMBL/GenBank/DDBJ databases">
        <title>Genome sequence of Clostridium beijerinckii strain 59B.</title>
        <authorList>
            <person name="Little G.T."/>
            <person name="Minton N.P."/>
        </authorList>
    </citation>
    <scope>NUCLEOTIDE SEQUENCE [LARGE SCALE GENOMIC DNA]</scope>
    <source>
        <strain evidence="14">59B</strain>
    </source>
</reference>
<evidence type="ECO:0000256" key="3">
    <source>
        <dbReference type="ARBA" id="ARBA00013190"/>
    </source>
</evidence>
<keyword evidence="6 11" id="KW-0862">Zinc</keyword>
<dbReference type="InterPro" id="IPR002328">
    <property type="entry name" value="ADH_Zn_CS"/>
</dbReference>
<dbReference type="InterPro" id="IPR036291">
    <property type="entry name" value="NAD(P)-bd_dom_sf"/>
</dbReference>
<dbReference type="EMBL" id="CP010086">
    <property type="protein sequence ID" value="AJH00898.1"/>
    <property type="molecule type" value="Genomic_DNA"/>
</dbReference>
<dbReference type="PROSITE" id="PS00059">
    <property type="entry name" value="ADH_ZINC"/>
    <property type="match status" value="1"/>
</dbReference>
<evidence type="ECO:0000256" key="9">
    <source>
        <dbReference type="ARBA" id="ARBA00049164"/>
    </source>
</evidence>
<evidence type="ECO:0000313" key="14">
    <source>
        <dbReference type="Proteomes" id="UP000031866"/>
    </source>
</evidence>
<dbReference type="AlphaFoldDB" id="A0A0B5QS46"/>
<dbReference type="Pfam" id="PF00107">
    <property type="entry name" value="ADH_zinc_N"/>
    <property type="match status" value="1"/>
</dbReference>
<evidence type="ECO:0000256" key="7">
    <source>
        <dbReference type="ARBA" id="ARBA00023002"/>
    </source>
</evidence>
<evidence type="ECO:0000256" key="5">
    <source>
        <dbReference type="ARBA" id="ARBA00022723"/>
    </source>
</evidence>
<comment type="similarity">
    <text evidence="2 11">Belongs to the zinc-containing alcohol dehydrogenase family.</text>
</comment>
<keyword evidence="7" id="KW-0560">Oxidoreductase</keyword>
<evidence type="ECO:0000256" key="10">
    <source>
        <dbReference type="ARBA" id="ARBA00049243"/>
    </source>
</evidence>
<feature type="domain" description="Enoyl reductase (ER)" evidence="12">
    <location>
        <begin position="13"/>
        <end position="313"/>
    </location>
</feature>
<dbReference type="InterPro" id="IPR013149">
    <property type="entry name" value="ADH-like_C"/>
</dbReference>
<dbReference type="Gene3D" id="3.90.180.10">
    <property type="entry name" value="Medium-chain alcohol dehydrogenases, catalytic domain"/>
    <property type="match status" value="2"/>
</dbReference>
<evidence type="ECO:0000256" key="6">
    <source>
        <dbReference type="ARBA" id="ARBA00022833"/>
    </source>
</evidence>